<sequence>MYNKVKLRFTINYIFVFIPSIFNILFASPQSVYCMYQFVNSSNIQLKPDEEACISELKLNKTEIKNINTRDIFPENNSHFNAFINCYWKRMGWQNSKGEINYIGLKIFMQDEVVRDVETDNTAALSLLKQMMVGSIEECERFPPVYDINNDSHGKIVVKVQNCIIKNFHEVMKEYVYLLTNIL</sequence>
<evidence type="ECO:0000256" key="1">
    <source>
        <dbReference type="SAM" id="Phobius"/>
    </source>
</evidence>
<dbReference type="AlphaFoldDB" id="A0A8K0DJT5"/>
<dbReference type="GO" id="GO:0005549">
    <property type="term" value="F:odorant binding"/>
    <property type="evidence" value="ECO:0007669"/>
    <property type="project" value="InterPro"/>
</dbReference>
<keyword evidence="1" id="KW-0812">Transmembrane</keyword>
<dbReference type="OrthoDB" id="6737700at2759"/>
<organism evidence="2 3">
    <name type="scientific">Ignelater luminosus</name>
    <name type="common">Cucubano</name>
    <name type="synonym">Pyrophorus luminosus</name>
    <dbReference type="NCBI Taxonomy" id="2038154"/>
    <lineage>
        <taxon>Eukaryota</taxon>
        <taxon>Metazoa</taxon>
        <taxon>Ecdysozoa</taxon>
        <taxon>Arthropoda</taxon>
        <taxon>Hexapoda</taxon>
        <taxon>Insecta</taxon>
        <taxon>Pterygota</taxon>
        <taxon>Neoptera</taxon>
        <taxon>Endopterygota</taxon>
        <taxon>Coleoptera</taxon>
        <taxon>Polyphaga</taxon>
        <taxon>Elateriformia</taxon>
        <taxon>Elateroidea</taxon>
        <taxon>Elateridae</taxon>
        <taxon>Agrypninae</taxon>
        <taxon>Pyrophorini</taxon>
        <taxon>Ignelater</taxon>
    </lineage>
</organism>
<dbReference type="SUPFAM" id="SSF47565">
    <property type="entry name" value="Insect pheromone/odorant-binding proteins"/>
    <property type="match status" value="1"/>
</dbReference>
<evidence type="ECO:0000313" key="2">
    <source>
        <dbReference type="EMBL" id="KAF2904787.1"/>
    </source>
</evidence>
<accession>A0A8K0DJT5</accession>
<dbReference type="EMBL" id="VTPC01000676">
    <property type="protein sequence ID" value="KAF2904787.1"/>
    <property type="molecule type" value="Genomic_DNA"/>
</dbReference>
<name>A0A8K0DJT5_IGNLU</name>
<keyword evidence="1" id="KW-0472">Membrane</keyword>
<dbReference type="Proteomes" id="UP000801492">
    <property type="component" value="Unassembled WGS sequence"/>
</dbReference>
<gene>
    <name evidence="2" type="ORF">ILUMI_01390</name>
</gene>
<keyword evidence="1" id="KW-1133">Transmembrane helix</keyword>
<dbReference type="Pfam" id="PF01395">
    <property type="entry name" value="PBP_GOBP"/>
    <property type="match status" value="1"/>
</dbReference>
<keyword evidence="3" id="KW-1185">Reference proteome</keyword>
<dbReference type="InterPro" id="IPR006170">
    <property type="entry name" value="PBP/GOBP"/>
</dbReference>
<dbReference type="Gene3D" id="1.10.238.20">
    <property type="entry name" value="Pheromone/general odorant binding protein domain"/>
    <property type="match status" value="1"/>
</dbReference>
<dbReference type="InterPro" id="IPR036728">
    <property type="entry name" value="PBP_GOBP_sf"/>
</dbReference>
<protein>
    <submittedName>
        <fullName evidence="2">Uncharacterized protein</fullName>
    </submittedName>
</protein>
<comment type="caution">
    <text evidence="2">The sequence shown here is derived from an EMBL/GenBank/DDBJ whole genome shotgun (WGS) entry which is preliminary data.</text>
</comment>
<proteinExistence type="predicted"/>
<evidence type="ECO:0000313" key="3">
    <source>
        <dbReference type="Proteomes" id="UP000801492"/>
    </source>
</evidence>
<dbReference type="CDD" id="cd23992">
    <property type="entry name" value="PBP_GOBP"/>
    <property type="match status" value="1"/>
</dbReference>
<feature type="transmembrane region" description="Helical" evidence="1">
    <location>
        <begin position="12"/>
        <end position="33"/>
    </location>
</feature>
<reference evidence="2" key="1">
    <citation type="submission" date="2019-08" db="EMBL/GenBank/DDBJ databases">
        <title>The genome of the North American firefly Photinus pyralis.</title>
        <authorList>
            <consortium name="Photinus pyralis genome working group"/>
            <person name="Fallon T.R."/>
            <person name="Sander Lower S.E."/>
            <person name="Weng J.-K."/>
        </authorList>
    </citation>
    <scope>NUCLEOTIDE SEQUENCE</scope>
    <source>
        <strain evidence="2">TRF0915ILg1</strain>
        <tissue evidence="2">Whole body</tissue>
    </source>
</reference>